<evidence type="ECO:0000313" key="2">
    <source>
        <dbReference type="EMBL" id="GEO30622.1"/>
    </source>
</evidence>
<dbReference type="EMBL" id="BJYX01000012">
    <property type="protein sequence ID" value="GEO30622.1"/>
    <property type="molecule type" value="Genomic_DNA"/>
</dbReference>
<dbReference type="PROSITE" id="PS50878">
    <property type="entry name" value="RT_POL"/>
    <property type="match status" value="1"/>
</dbReference>
<gene>
    <name evidence="2" type="ORF">TAE01_24320</name>
</gene>
<dbReference type="CDD" id="cd01646">
    <property type="entry name" value="RT_Bac_retron_I"/>
    <property type="match status" value="1"/>
</dbReference>
<proteinExistence type="predicted"/>
<dbReference type="AlphaFoldDB" id="A0A512D2C0"/>
<dbReference type="InterPro" id="IPR000477">
    <property type="entry name" value="RT_dom"/>
</dbReference>
<reference evidence="2 3" key="1">
    <citation type="submission" date="2019-07" db="EMBL/GenBank/DDBJ databases">
        <title>Whole genome shotgun sequence of Terrabacter aerolatus NBRC 106305.</title>
        <authorList>
            <person name="Hosoyama A."/>
            <person name="Uohara A."/>
            <person name="Ohji S."/>
            <person name="Ichikawa N."/>
        </authorList>
    </citation>
    <scope>NUCLEOTIDE SEQUENCE [LARGE SCALE GENOMIC DNA]</scope>
    <source>
        <strain evidence="2 3">NBRC 106305</strain>
    </source>
</reference>
<accession>A0A512D2C0</accession>
<feature type="domain" description="Reverse transcriptase" evidence="1">
    <location>
        <begin position="71"/>
        <end position="321"/>
    </location>
</feature>
<organism evidence="2 3">
    <name type="scientific">Terrabacter aerolatus</name>
    <dbReference type="NCBI Taxonomy" id="422442"/>
    <lineage>
        <taxon>Bacteria</taxon>
        <taxon>Bacillati</taxon>
        <taxon>Actinomycetota</taxon>
        <taxon>Actinomycetes</taxon>
        <taxon>Micrococcales</taxon>
        <taxon>Intrasporangiaceae</taxon>
        <taxon>Terrabacter</taxon>
    </lineage>
</organism>
<evidence type="ECO:0000313" key="3">
    <source>
        <dbReference type="Proteomes" id="UP000321534"/>
    </source>
</evidence>
<dbReference type="OrthoDB" id="5140186at2"/>
<keyword evidence="3" id="KW-1185">Reference proteome</keyword>
<name>A0A512D2C0_9MICO</name>
<dbReference type="Proteomes" id="UP000321534">
    <property type="component" value="Unassembled WGS sequence"/>
</dbReference>
<dbReference type="Pfam" id="PF00078">
    <property type="entry name" value="RVT_1"/>
    <property type="match status" value="1"/>
</dbReference>
<protein>
    <recommendedName>
        <fullName evidence="1">Reverse transcriptase domain-containing protein</fullName>
    </recommendedName>
</protein>
<sequence>MTSGSSVRYARAGAPRTRSMFKPVAKSRSLDWTKILDIPRAVGNLEREASGDWHRDPWGWPENRYLLKKPELMVDRLNEDGVGAVAIVDVPKENFAARPAVVLDPLDRLSYMALVDHFSKALIGDMATHAYGWRLSVEDPASGQYARNGDEWERFRRHLANAADEYEGLLLSDIVSCFASIPVHHMNDMLEQTLPQGRPLDRLLNLLDGWDKTPGRRGLPQRSSASAVLANAYMRDLDLVLQANSKAFSKSSRSGGRPRSWARWMDDMWLFGDDVAKLRHAQVELQNEAASLGLNLNSSKTELLEGEDVLERALEIEHSAIDQELDIEMLIGQLKAPRKKRTLEMHGLSDLISRIIHDRESASRTNVRFATTRMRTYKKFERASELLDVANRMPHCADHLARLFRVSVGVSDYQDWFLHYTKSPWASYEWAIANFGTALASSRRPRKATREYFAEVLADGRRSLPLFALAAQRLSGWDSDECRLALREAVKSATTPHHLRIAAFAGLASGERRSTVRGWLAGPENRLTTELLESLSFRAPRTSHDFAGDE</sequence>
<evidence type="ECO:0000259" key="1">
    <source>
        <dbReference type="PROSITE" id="PS50878"/>
    </source>
</evidence>
<comment type="caution">
    <text evidence="2">The sequence shown here is derived from an EMBL/GenBank/DDBJ whole genome shotgun (WGS) entry which is preliminary data.</text>
</comment>